<reference evidence="6" key="1">
    <citation type="submission" date="2023-03" db="EMBL/GenBank/DDBJ databases">
        <authorList>
            <person name="Steffen K."/>
            <person name="Cardenas P."/>
        </authorList>
    </citation>
    <scope>NUCLEOTIDE SEQUENCE</scope>
</reference>
<protein>
    <submittedName>
        <fullName evidence="6">Scavenger receptor cysteine-rich domain superfamily protein</fullName>
    </submittedName>
</protein>
<keyword evidence="7" id="KW-1185">Reference proteome</keyword>
<dbReference type="AlphaFoldDB" id="A0AA35WMS7"/>
<evidence type="ECO:0000256" key="2">
    <source>
        <dbReference type="ARBA" id="ARBA00023180"/>
    </source>
</evidence>
<dbReference type="GO" id="GO:0016020">
    <property type="term" value="C:membrane"/>
    <property type="evidence" value="ECO:0007669"/>
    <property type="project" value="InterPro"/>
</dbReference>
<keyword evidence="6" id="KW-0675">Receptor</keyword>
<dbReference type="FunFam" id="3.10.250.10:FF:000011">
    <property type="entry name" value="Scavenger receptor class A member 5"/>
    <property type="match status" value="1"/>
</dbReference>
<comment type="caution">
    <text evidence="6">The sequence shown here is derived from an EMBL/GenBank/DDBJ whole genome shotgun (WGS) entry which is preliminary data.</text>
</comment>
<keyword evidence="1 3" id="KW-1015">Disulfide bond</keyword>
<dbReference type="Gene3D" id="3.10.250.10">
    <property type="entry name" value="SRCR-like domain"/>
    <property type="match status" value="2"/>
</dbReference>
<dbReference type="SMART" id="SM00202">
    <property type="entry name" value="SR"/>
    <property type="match status" value="1"/>
</dbReference>
<dbReference type="PANTHER" id="PTHR48071">
    <property type="entry name" value="SRCR DOMAIN-CONTAINING PROTEIN"/>
    <property type="match status" value="1"/>
</dbReference>
<proteinExistence type="predicted"/>
<organism evidence="6 7">
    <name type="scientific">Geodia barretti</name>
    <name type="common">Barrett's horny sponge</name>
    <dbReference type="NCBI Taxonomy" id="519541"/>
    <lineage>
        <taxon>Eukaryota</taxon>
        <taxon>Metazoa</taxon>
        <taxon>Porifera</taxon>
        <taxon>Demospongiae</taxon>
        <taxon>Heteroscleromorpha</taxon>
        <taxon>Tetractinellida</taxon>
        <taxon>Astrophorina</taxon>
        <taxon>Geodiidae</taxon>
        <taxon>Geodia</taxon>
    </lineage>
</organism>
<dbReference type="PRINTS" id="PR00258">
    <property type="entry name" value="SPERACTRCPTR"/>
</dbReference>
<dbReference type="Pfam" id="PF00530">
    <property type="entry name" value="SRCR"/>
    <property type="match status" value="2"/>
</dbReference>
<dbReference type="InterPro" id="IPR001190">
    <property type="entry name" value="SRCR"/>
</dbReference>
<evidence type="ECO:0000256" key="4">
    <source>
        <dbReference type="SAM" id="SignalP"/>
    </source>
</evidence>
<sequence length="182" mass="18942">MGCSIVLTLCICSLLWSVRIEAQQCANGDVILTNGTGPHEGRVEVCGNGTWGAVCDDGWGDSEAAVVCRQLGYTSTGATALSTGYFGTGGGFILMDEVACTGNETELTLCSHNSSHDCSHSEDASVQCRCADGEVSLVGGSGPHEGRVQVCKNGVWGTVCDDSWSAYDAIVVCRQLGYTNIS</sequence>
<keyword evidence="4" id="KW-0732">Signal</keyword>
<feature type="non-terminal residue" evidence="6">
    <location>
        <position position="1"/>
    </location>
</feature>
<dbReference type="PANTHER" id="PTHR48071:SF18">
    <property type="entry name" value="DELETED IN MALIGNANT BRAIN TUMORS 1 PROTEIN-RELATED"/>
    <property type="match status" value="1"/>
</dbReference>
<dbReference type="InterPro" id="IPR036772">
    <property type="entry name" value="SRCR-like_dom_sf"/>
</dbReference>
<gene>
    <name evidence="6" type="ORF">GBAR_LOCUS15587</name>
</gene>
<feature type="domain" description="SRCR" evidence="5">
    <location>
        <begin position="30"/>
        <end position="129"/>
    </location>
</feature>
<feature type="domain" description="SRCR" evidence="5">
    <location>
        <begin position="135"/>
        <end position="182"/>
    </location>
</feature>
<accession>A0AA35WMS7</accession>
<name>A0AA35WMS7_GEOBA</name>
<evidence type="ECO:0000313" key="7">
    <source>
        <dbReference type="Proteomes" id="UP001174909"/>
    </source>
</evidence>
<dbReference type="EMBL" id="CASHTH010002265">
    <property type="protein sequence ID" value="CAI8027233.1"/>
    <property type="molecule type" value="Genomic_DNA"/>
</dbReference>
<keyword evidence="2" id="KW-0325">Glycoprotein</keyword>
<dbReference type="PROSITE" id="PS00420">
    <property type="entry name" value="SRCR_1"/>
    <property type="match status" value="2"/>
</dbReference>
<dbReference type="PROSITE" id="PS50287">
    <property type="entry name" value="SRCR_2"/>
    <property type="match status" value="2"/>
</dbReference>
<feature type="disulfide bond" evidence="3">
    <location>
        <begin position="100"/>
        <end position="110"/>
    </location>
</feature>
<dbReference type="SUPFAM" id="SSF56487">
    <property type="entry name" value="SRCR-like"/>
    <property type="match status" value="2"/>
</dbReference>
<evidence type="ECO:0000256" key="1">
    <source>
        <dbReference type="ARBA" id="ARBA00023157"/>
    </source>
</evidence>
<evidence type="ECO:0000256" key="3">
    <source>
        <dbReference type="PROSITE-ProRule" id="PRU00196"/>
    </source>
</evidence>
<feature type="signal peptide" evidence="4">
    <location>
        <begin position="1"/>
        <end position="22"/>
    </location>
</feature>
<dbReference type="Proteomes" id="UP001174909">
    <property type="component" value="Unassembled WGS sequence"/>
</dbReference>
<evidence type="ECO:0000259" key="5">
    <source>
        <dbReference type="PROSITE" id="PS50287"/>
    </source>
</evidence>
<feature type="chain" id="PRO_5041243780" evidence="4">
    <location>
        <begin position="23"/>
        <end position="182"/>
    </location>
</feature>
<comment type="caution">
    <text evidence="3">Lacks conserved residue(s) required for the propagation of feature annotation.</text>
</comment>
<evidence type="ECO:0000313" key="6">
    <source>
        <dbReference type="EMBL" id="CAI8027233.1"/>
    </source>
</evidence>